<feature type="chain" id="PRO_5029853003" evidence="2">
    <location>
        <begin position="16"/>
        <end position="107"/>
    </location>
</feature>
<protein>
    <submittedName>
        <fullName evidence="3">Uncharacterized protein</fullName>
    </submittedName>
</protein>
<organism evidence="3 4">
    <name type="scientific">Kingdonia uniflora</name>
    <dbReference type="NCBI Taxonomy" id="39325"/>
    <lineage>
        <taxon>Eukaryota</taxon>
        <taxon>Viridiplantae</taxon>
        <taxon>Streptophyta</taxon>
        <taxon>Embryophyta</taxon>
        <taxon>Tracheophyta</taxon>
        <taxon>Spermatophyta</taxon>
        <taxon>Magnoliopsida</taxon>
        <taxon>Ranunculales</taxon>
        <taxon>Circaeasteraceae</taxon>
        <taxon>Kingdonia</taxon>
    </lineage>
</organism>
<accession>A0A7J7LUB7</accession>
<evidence type="ECO:0000256" key="1">
    <source>
        <dbReference type="SAM" id="MobiDB-lite"/>
    </source>
</evidence>
<keyword evidence="2" id="KW-0732">Signal</keyword>
<sequence>MNCLFLSLFINSILHEPPVTSVVGFTMPPKNKKARQEVTGDPSQDTPKQAKKLNGEMLHTFLALYASVNLKQLKMWSGLSKDSWTKIREEYNAKFYLTREPKYFRNV</sequence>
<reference evidence="3 4" key="1">
    <citation type="journal article" date="2020" name="IScience">
        <title>Genome Sequencing of the Endangered Kingdonia uniflora (Circaeasteraceae, Ranunculales) Reveals Potential Mechanisms of Evolutionary Specialization.</title>
        <authorList>
            <person name="Sun Y."/>
            <person name="Deng T."/>
            <person name="Zhang A."/>
            <person name="Moore M.J."/>
            <person name="Landis J.B."/>
            <person name="Lin N."/>
            <person name="Zhang H."/>
            <person name="Zhang X."/>
            <person name="Huang J."/>
            <person name="Zhang X."/>
            <person name="Sun H."/>
            <person name="Wang H."/>
        </authorList>
    </citation>
    <scope>NUCLEOTIDE SEQUENCE [LARGE SCALE GENOMIC DNA]</scope>
    <source>
        <strain evidence="3">TB1705</strain>
        <tissue evidence="3">Leaf</tissue>
    </source>
</reference>
<evidence type="ECO:0000256" key="2">
    <source>
        <dbReference type="SAM" id="SignalP"/>
    </source>
</evidence>
<evidence type="ECO:0000313" key="3">
    <source>
        <dbReference type="EMBL" id="KAF6146148.1"/>
    </source>
</evidence>
<gene>
    <name evidence="3" type="ORF">GIB67_015586</name>
</gene>
<evidence type="ECO:0000313" key="4">
    <source>
        <dbReference type="Proteomes" id="UP000541444"/>
    </source>
</evidence>
<dbReference type="Proteomes" id="UP000541444">
    <property type="component" value="Unassembled WGS sequence"/>
</dbReference>
<proteinExistence type="predicted"/>
<feature type="region of interest" description="Disordered" evidence="1">
    <location>
        <begin position="30"/>
        <end position="49"/>
    </location>
</feature>
<keyword evidence="4" id="KW-1185">Reference proteome</keyword>
<dbReference type="AlphaFoldDB" id="A0A7J7LUB7"/>
<feature type="signal peptide" evidence="2">
    <location>
        <begin position="1"/>
        <end position="15"/>
    </location>
</feature>
<dbReference type="EMBL" id="JACGCM010002006">
    <property type="protein sequence ID" value="KAF6146148.1"/>
    <property type="molecule type" value="Genomic_DNA"/>
</dbReference>
<comment type="caution">
    <text evidence="3">The sequence shown here is derived from an EMBL/GenBank/DDBJ whole genome shotgun (WGS) entry which is preliminary data.</text>
</comment>
<name>A0A7J7LUB7_9MAGN</name>